<keyword evidence="2" id="KW-0472">Membrane</keyword>
<dbReference type="RefSeq" id="XP_028859188.1">
    <property type="nucleotide sequence ID" value="XM_029005777.1"/>
</dbReference>
<keyword evidence="4" id="KW-1185">Reference proteome</keyword>
<dbReference type="VEuPathDB" id="PlasmoDB:PmUG01_00016100"/>
<feature type="compositionally biased region" description="Basic and acidic residues" evidence="1">
    <location>
        <begin position="290"/>
        <end position="303"/>
    </location>
</feature>
<dbReference type="AlphaFoldDB" id="A0A1D3JHQ6"/>
<dbReference type="OrthoDB" id="10661200at2759"/>
<evidence type="ECO:0000313" key="4">
    <source>
        <dbReference type="Proteomes" id="UP000219813"/>
    </source>
</evidence>
<evidence type="ECO:0000256" key="1">
    <source>
        <dbReference type="SAM" id="MobiDB-lite"/>
    </source>
</evidence>
<protein>
    <submittedName>
        <fullName evidence="3">PIR protein</fullName>
    </submittedName>
</protein>
<evidence type="ECO:0000256" key="2">
    <source>
        <dbReference type="SAM" id="Phobius"/>
    </source>
</evidence>
<name>A0A1D3JHQ6_PLAMA</name>
<sequence>MADIDYDAVLKESYPYKIYEELNNQVKNVENEEKCNAFKDIASTHKDTYVTLCNKVSKLLDFVFKKDTSENFKEYCSHYRNWVYQEIWNLFKEGKSNDDIEGVINKFNKLQIDLFIKHRKRNCSFGFDIKNLQGLKYNIEEKYLYDYFKNYNTIKSSETCNKCNNGKYREYLKSISDIYNNVKEYCCSYGISVCDNYFLTCKNEFDPSELLSALLSKGSENCDGLSSITANFDEEKLNSVETDSEVLNSITHGACINLNNRERASDNTTEQNFCLLATSALLTKNSPTDEIDRPDVSRRESPLRRANSGFGEHQAEVELPKGNALQEGQPDAKGIRGDFGEISVKIEAVPPVKDAPGPIRWKFNQKGTLQCPTKSRDKNEELLCKYMDVLVEGKFATQMEGTKRYKVQAGKSWTKDDLKLARERVRKRRSANESNILNNIFVRISTGVTLVMGIIFIFYLFFKFTPFGSRLRRDRKRKQRYRKDFTDLYTRKRPRRFLKRTYRHSDRRRFNVVNIEDQLHSRNDLHNIN</sequence>
<dbReference type="GeneID" id="39865617"/>
<evidence type="ECO:0000313" key="3">
    <source>
        <dbReference type="EMBL" id="SBT85916.1"/>
    </source>
</evidence>
<organism evidence="3 4">
    <name type="scientific">Plasmodium malariae</name>
    <dbReference type="NCBI Taxonomy" id="5858"/>
    <lineage>
        <taxon>Eukaryota</taxon>
        <taxon>Sar</taxon>
        <taxon>Alveolata</taxon>
        <taxon>Apicomplexa</taxon>
        <taxon>Aconoidasida</taxon>
        <taxon>Haemosporida</taxon>
        <taxon>Plasmodiidae</taxon>
        <taxon>Plasmodium</taxon>
        <taxon>Plasmodium (Plasmodium)</taxon>
    </lineage>
</organism>
<dbReference type="Pfam" id="PF05795">
    <property type="entry name" value="Plasmodium_Vir"/>
    <property type="match status" value="1"/>
</dbReference>
<dbReference type="InterPro" id="IPR008780">
    <property type="entry name" value="Plasmodium_Vir"/>
</dbReference>
<keyword evidence="2" id="KW-1133">Transmembrane helix</keyword>
<dbReference type="Proteomes" id="UP000219813">
    <property type="component" value="Unassembled WGS sequence"/>
</dbReference>
<dbReference type="EMBL" id="FLRL01000033">
    <property type="protein sequence ID" value="SBT85916.1"/>
    <property type="molecule type" value="Genomic_DNA"/>
</dbReference>
<keyword evidence="2" id="KW-0812">Transmembrane</keyword>
<gene>
    <name evidence="3" type="primary">PmUG01_00016100</name>
    <name evidence="3" type="ORF">PMUG01_00016100</name>
</gene>
<accession>A0A1D3JHQ6</accession>
<reference evidence="3 4" key="1">
    <citation type="submission" date="2016-06" db="EMBL/GenBank/DDBJ databases">
        <authorList>
            <consortium name="Pathogen Informatics"/>
        </authorList>
    </citation>
    <scope>NUCLEOTIDE SEQUENCE [LARGE SCALE GENOMIC DNA]</scope>
</reference>
<feature type="transmembrane region" description="Helical" evidence="2">
    <location>
        <begin position="440"/>
        <end position="462"/>
    </location>
</feature>
<dbReference type="KEGG" id="pmal:PMUG01_00016100"/>
<feature type="region of interest" description="Disordered" evidence="1">
    <location>
        <begin position="286"/>
        <end position="312"/>
    </location>
</feature>
<proteinExistence type="predicted"/>